<dbReference type="EMBL" id="JACIJB010000001">
    <property type="protein sequence ID" value="MBB5659520.1"/>
    <property type="molecule type" value="Genomic_DNA"/>
</dbReference>
<keyword evidence="2" id="KW-0540">Nuclease</keyword>
<feature type="domain" description="Endonuclease/exonuclease/phosphatase" evidence="1">
    <location>
        <begin position="45"/>
        <end position="322"/>
    </location>
</feature>
<keyword evidence="2" id="KW-0255">Endonuclease</keyword>
<keyword evidence="2" id="KW-0269">Exonuclease</keyword>
<evidence type="ECO:0000313" key="3">
    <source>
        <dbReference type="Proteomes" id="UP000548978"/>
    </source>
</evidence>
<dbReference type="InterPro" id="IPR036691">
    <property type="entry name" value="Endo/exonu/phosph_ase_sf"/>
</dbReference>
<keyword evidence="3" id="KW-1185">Reference proteome</keyword>
<dbReference type="GO" id="GO:0004519">
    <property type="term" value="F:endonuclease activity"/>
    <property type="evidence" value="ECO:0007669"/>
    <property type="project" value="UniProtKB-KW"/>
</dbReference>
<dbReference type="Proteomes" id="UP000548978">
    <property type="component" value="Unassembled WGS sequence"/>
</dbReference>
<name>A0A7W9A1N2_9CAUL</name>
<dbReference type="SUPFAM" id="SSF56219">
    <property type="entry name" value="DNase I-like"/>
    <property type="match status" value="1"/>
</dbReference>
<sequence>MAAAAVFCAGLFVLHACSTTGKEGTSRSFPAHPEWPQSMDTISVITWNLGYSGLGRGSDFFADGGRSWLPPGPGTTRESAGAIAAWLGESDADIILTQENARASVVNYWTDLKGRTDRALAGYQRLFHADFRTRYLPPPLRISNGMATYARHGLVQSEIWPMPSDGDPYDGLIRRRYGALATYVEGPGGCWVFVNLHTSAFDEGGALRKRQVATLLERAVAAHALGYRVVMGGDFNLRLVATQFPHTTEDEYLGWIHDFDPEVLPEGWRVVADGATPSVRTNERAYQPGENYTTVIDGFVVSPGVDVVSVAGVELGFRHSDHQPVRARFKAGEGLPQARCEG</sequence>
<dbReference type="Pfam" id="PF03372">
    <property type="entry name" value="Exo_endo_phos"/>
    <property type="match status" value="1"/>
</dbReference>
<protein>
    <submittedName>
        <fullName evidence="2">Endonuclease/exonuclease/phosphatase family metal-dependent hydrolase</fullName>
    </submittedName>
</protein>
<dbReference type="AlphaFoldDB" id="A0A7W9A1N2"/>
<gene>
    <name evidence="2" type="ORF">FHS65_000238</name>
</gene>
<keyword evidence="2" id="KW-0378">Hydrolase</keyword>
<dbReference type="GO" id="GO:0004527">
    <property type="term" value="F:exonuclease activity"/>
    <property type="evidence" value="ECO:0007669"/>
    <property type="project" value="UniProtKB-KW"/>
</dbReference>
<evidence type="ECO:0000313" key="2">
    <source>
        <dbReference type="EMBL" id="MBB5659520.1"/>
    </source>
</evidence>
<accession>A0A7W9A1N2</accession>
<reference evidence="2 3" key="1">
    <citation type="submission" date="2020-08" db="EMBL/GenBank/DDBJ databases">
        <title>Genomic Encyclopedia of Type Strains, Phase IV (KMG-IV): sequencing the most valuable type-strain genomes for metagenomic binning, comparative biology and taxonomic classification.</title>
        <authorList>
            <person name="Goeker M."/>
        </authorList>
    </citation>
    <scope>NUCLEOTIDE SEQUENCE [LARGE SCALE GENOMIC DNA]</scope>
    <source>
        <strain evidence="2 3">DSM 24448</strain>
    </source>
</reference>
<evidence type="ECO:0000259" key="1">
    <source>
        <dbReference type="Pfam" id="PF03372"/>
    </source>
</evidence>
<dbReference type="OrthoDB" id="7616949at2"/>
<comment type="caution">
    <text evidence="2">The sequence shown here is derived from an EMBL/GenBank/DDBJ whole genome shotgun (WGS) entry which is preliminary data.</text>
</comment>
<proteinExistence type="predicted"/>
<dbReference type="Gene3D" id="3.60.10.10">
    <property type="entry name" value="Endonuclease/exonuclease/phosphatase"/>
    <property type="match status" value="1"/>
</dbReference>
<dbReference type="InterPro" id="IPR005135">
    <property type="entry name" value="Endo/exonuclease/phosphatase"/>
</dbReference>
<organism evidence="2 3">
    <name type="scientific">Brevundimonas halotolerans</name>
    <dbReference type="NCBI Taxonomy" id="69670"/>
    <lineage>
        <taxon>Bacteria</taxon>
        <taxon>Pseudomonadati</taxon>
        <taxon>Pseudomonadota</taxon>
        <taxon>Alphaproteobacteria</taxon>
        <taxon>Caulobacterales</taxon>
        <taxon>Caulobacteraceae</taxon>
        <taxon>Brevundimonas</taxon>
    </lineage>
</organism>